<name>Q1LMU3_CUPMC</name>
<dbReference type="GO" id="GO:0005886">
    <property type="term" value="C:plasma membrane"/>
    <property type="evidence" value="ECO:0007669"/>
    <property type="project" value="TreeGrafter"/>
</dbReference>
<reference evidence="4" key="1">
    <citation type="journal article" date="2010" name="PLoS ONE">
        <title>The complete genome sequence of Cupriavidus metallidurans strain CH34, a master survivalist in harsh and anthropogenic environments.</title>
        <authorList>
            <person name="Janssen P.J."/>
            <person name="Van Houdt R."/>
            <person name="Moors H."/>
            <person name="Monsieurs P."/>
            <person name="Morin N."/>
            <person name="Michaux A."/>
            <person name="Benotmane M.A."/>
            <person name="Leys N."/>
            <person name="Vallaeys T."/>
            <person name="Lapidus A."/>
            <person name="Monchy S."/>
            <person name="Medigue C."/>
            <person name="Taghavi S."/>
            <person name="McCorkle S."/>
            <person name="Dunn J."/>
            <person name="van der Lelie D."/>
            <person name="Mergeay M."/>
        </authorList>
    </citation>
    <scope>NUCLEOTIDE SEQUENCE [LARGE SCALE GENOMIC DNA]</scope>
    <source>
        <strain evidence="4">ATCC 43123 / DSM 2839 / NBRC 102507 / CH34</strain>
    </source>
</reference>
<evidence type="ECO:0000256" key="1">
    <source>
        <dbReference type="SAM" id="MobiDB-lite"/>
    </source>
</evidence>
<dbReference type="NCBIfam" id="NF008712">
    <property type="entry name" value="PRK11715.1-1"/>
    <property type="match status" value="1"/>
</dbReference>
<protein>
    <submittedName>
        <fullName evidence="3">Inner membrane protein</fullName>
    </submittedName>
</protein>
<dbReference type="KEGG" id="rme:Rmet_1650"/>
<feature type="transmembrane region" description="Helical" evidence="2">
    <location>
        <begin position="324"/>
        <end position="342"/>
    </location>
</feature>
<dbReference type="PANTHER" id="PTHR30092:SF0">
    <property type="entry name" value="INNER MEMBRANE PROTEIN CRED"/>
    <property type="match status" value="1"/>
</dbReference>
<feature type="transmembrane region" description="Helical" evidence="2">
    <location>
        <begin position="354"/>
        <end position="373"/>
    </location>
</feature>
<accession>Q1LMU3</accession>
<proteinExistence type="predicted"/>
<sequence length="480" mass="52739">MKNFRSYPYKILVAAGLILVLWAALQMVFNLVEERSQLQESAEQSIWRSYAGPQTLTGPIIVLPYKEVLVESEAKDAKGRKTQTQYREATRQLLVFPKSLQVQTEIKPSERYRGIHKAIVYEAASQWTGTFVLPDLKAATAFEKSAGHVRFELGEPFVALGVSDMRGLAAAPVMQLAGKSLEMEQGAQLNGLGQGLHAELDLRGAAGKPADARVVPFSLTLSLLGSRSIAFAPVADMNTFSMRSAWPHPSFDGDFLPRQRTVDASGFRAEWSVNALNTHVRERLLPMENGERTQPAVTAPANAAESISVTLIDPVNGYVRVERAIKYGLLFVLLTFAGFYVFEQIKGLRIHPIQYLLVGLALTLFFLMLVSLSEHVTFLLAYLAASAACIGLLAFYLTFVLHSWRRGASFAALIAALYGALYGILVSEDNALLLGSTLLFLVLASIMTVTRRVDWYNGDMQSRSEEEGGEGKSNNGRVAQ</sequence>
<feature type="transmembrane region" description="Helical" evidence="2">
    <location>
        <begin position="408"/>
        <end position="425"/>
    </location>
</feature>
<dbReference type="STRING" id="266264.Rmet_1650"/>
<dbReference type="AlphaFoldDB" id="Q1LMU3"/>
<keyword evidence="2" id="KW-0472">Membrane</keyword>
<keyword evidence="2" id="KW-0812">Transmembrane</keyword>
<dbReference type="PIRSF" id="PIRSF004548">
    <property type="entry name" value="CreD"/>
    <property type="match status" value="1"/>
</dbReference>
<dbReference type="EMBL" id="CP000352">
    <property type="protein sequence ID" value="ABF08533.1"/>
    <property type="molecule type" value="Genomic_DNA"/>
</dbReference>
<dbReference type="Proteomes" id="UP000002429">
    <property type="component" value="Chromosome"/>
</dbReference>
<dbReference type="RefSeq" id="WP_011516378.1">
    <property type="nucleotide sequence ID" value="NC_007973.1"/>
</dbReference>
<keyword evidence="4" id="KW-1185">Reference proteome</keyword>
<evidence type="ECO:0000313" key="4">
    <source>
        <dbReference type="Proteomes" id="UP000002429"/>
    </source>
</evidence>
<dbReference type="HOGENOM" id="CLU_036281_1_0_4"/>
<evidence type="ECO:0000256" key="2">
    <source>
        <dbReference type="SAM" id="Phobius"/>
    </source>
</evidence>
<feature type="transmembrane region" description="Helical" evidence="2">
    <location>
        <begin position="431"/>
        <end position="450"/>
    </location>
</feature>
<gene>
    <name evidence="3" type="primary">creD</name>
    <name evidence="3" type="ordered locus">Rmet_1650</name>
</gene>
<dbReference type="eggNOG" id="COG4452">
    <property type="taxonomic scope" value="Bacteria"/>
</dbReference>
<evidence type="ECO:0000313" key="3">
    <source>
        <dbReference type="EMBL" id="ABF08533.1"/>
    </source>
</evidence>
<keyword evidence="2" id="KW-1133">Transmembrane helix</keyword>
<feature type="region of interest" description="Disordered" evidence="1">
    <location>
        <begin position="461"/>
        <end position="480"/>
    </location>
</feature>
<feature type="transmembrane region" description="Helical" evidence="2">
    <location>
        <begin position="379"/>
        <end position="401"/>
    </location>
</feature>
<dbReference type="Pfam" id="PF06123">
    <property type="entry name" value="CreD"/>
    <property type="match status" value="1"/>
</dbReference>
<dbReference type="PANTHER" id="PTHR30092">
    <property type="entry name" value="INNER MEMBRANE PROTEIN CRED"/>
    <property type="match status" value="1"/>
</dbReference>
<organism evidence="3 4">
    <name type="scientific">Cupriavidus metallidurans (strain ATCC 43123 / DSM 2839 / NBRC 102507 / CH34)</name>
    <name type="common">Ralstonia metallidurans</name>
    <dbReference type="NCBI Taxonomy" id="266264"/>
    <lineage>
        <taxon>Bacteria</taxon>
        <taxon>Pseudomonadati</taxon>
        <taxon>Pseudomonadota</taxon>
        <taxon>Betaproteobacteria</taxon>
        <taxon>Burkholderiales</taxon>
        <taxon>Burkholderiaceae</taxon>
        <taxon>Cupriavidus</taxon>
    </lineage>
</organism>
<dbReference type="InterPro" id="IPR010364">
    <property type="entry name" value="Uncharacterised_IM_CreD"/>
</dbReference>